<protein>
    <submittedName>
        <fullName evidence="8">RNA-binding protein 34</fullName>
    </submittedName>
</protein>
<dbReference type="Gene3D" id="3.30.70.330">
    <property type="match status" value="2"/>
</dbReference>
<feature type="compositionally biased region" description="Basic residues" evidence="6">
    <location>
        <begin position="383"/>
        <end position="431"/>
    </location>
</feature>
<dbReference type="Proteomes" id="UP000735302">
    <property type="component" value="Unassembled WGS sequence"/>
</dbReference>
<dbReference type="PANTHER" id="PTHR23236:SF25">
    <property type="entry name" value="RNA-BINDING PROTEIN 34"/>
    <property type="match status" value="1"/>
</dbReference>
<dbReference type="GO" id="GO:0019843">
    <property type="term" value="F:rRNA binding"/>
    <property type="evidence" value="ECO:0007669"/>
    <property type="project" value="TreeGrafter"/>
</dbReference>
<sequence>MKNGEDLARLRKMQSYKSGQVSAQLFDNSNSTKQNKLANLFAVKSALVTSKKKAIKDKPKSTSPPKQAASSSALPFVHETLQKNKPEKRKLSSPAKSPNRRKLENNDKDEFMNKRPRRDRVRDRHNDSRTIFVGNCPLTADRKALKSLFKEFGEIESVRFRCAPPADPNLPRRAIVITKNFHEQCKNYIAYIVFKEEASAKKALMRNGHLLDGLHLRVDIASHSKKHDKKRSVFVGNLPFDITEEDLHAHFADCGEITNVRLVRDRKTSLGKGIGYVQFDSKDSVSLALKLNKTKVRERAIRVMVCTNKPDKLDKNHSKRGKADEETKKKPKKPLFGPSNSTTASFLAKLKTKKEKRLRKMKKKDNTKRSEDSSSSGANLYKPKGKAKLKGAGQKGKKNMRKSTGQKKKKEFNKPKTHNSKGSKNGKRKAK</sequence>
<dbReference type="EMBL" id="BLXT01004481">
    <property type="protein sequence ID" value="GFO13198.1"/>
    <property type="molecule type" value="Genomic_DNA"/>
</dbReference>
<evidence type="ECO:0000313" key="9">
    <source>
        <dbReference type="Proteomes" id="UP000735302"/>
    </source>
</evidence>
<dbReference type="CDD" id="cd12395">
    <property type="entry name" value="RRM2_RBM34"/>
    <property type="match status" value="1"/>
</dbReference>
<feature type="compositionally biased region" description="Basic and acidic residues" evidence="6">
    <location>
        <begin position="101"/>
        <end position="113"/>
    </location>
</feature>
<proteinExistence type="inferred from homology"/>
<feature type="region of interest" description="Disordered" evidence="6">
    <location>
        <begin position="50"/>
        <end position="124"/>
    </location>
</feature>
<gene>
    <name evidence="8" type="ORF">PoB_003970300</name>
</gene>
<feature type="region of interest" description="Disordered" evidence="6">
    <location>
        <begin position="308"/>
        <end position="431"/>
    </location>
</feature>
<dbReference type="PANTHER" id="PTHR23236">
    <property type="entry name" value="EUKARYOTIC TRANSLATION INITIATION FACTOR 4B/4H"/>
    <property type="match status" value="1"/>
</dbReference>
<dbReference type="InterPro" id="IPR012677">
    <property type="entry name" value="Nucleotide-bd_a/b_plait_sf"/>
</dbReference>
<dbReference type="InterPro" id="IPR034221">
    <property type="entry name" value="RBM34_RRM2"/>
</dbReference>
<dbReference type="GO" id="GO:0005730">
    <property type="term" value="C:nucleolus"/>
    <property type="evidence" value="ECO:0007669"/>
    <property type="project" value="UniProtKB-SubCell"/>
</dbReference>
<feature type="domain" description="RRM" evidence="7">
    <location>
        <begin position="129"/>
        <end position="223"/>
    </location>
</feature>
<evidence type="ECO:0000313" key="8">
    <source>
        <dbReference type="EMBL" id="GFO13198.1"/>
    </source>
</evidence>
<evidence type="ECO:0000256" key="1">
    <source>
        <dbReference type="ARBA" id="ARBA00004604"/>
    </source>
</evidence>
<dbReference type="SMART" id="SM00360">
    <property type="entry name" value="RRM"/>
    <property type="match status" value="2"/>
</dbReference>
<name>A0AAV4B375_9GAST</name>
<keyword evidence="3 5" id="KW-0694">RNA-binding</keyword>
<reference evidence="8 9" key="1">
    <citation type="journal article" date="2021" name="Elife">
        <title>Chloroplast acquisition without the gene transfer in kleptoplastic sea slugs, Plakobranchus ocellatus.</title>
        <authorList>
            <person name="Maeda T."/>
            <person name="Takahashi S."/>
            <person name="Yoshida T."/>
            <person name="Shimamura S."/>
            <person name="Takaki Y."/>
            <person name="Nagai Y."/>
            <person name="Toyoda A."/>
            <person name="Suzuki Y."/>
            <person name="Arimoto A."/>
            <person name="Ishii H."/>
            <person name="Satoh N."/>
            <person name="Nishiyama T."/>
            <person name="Hasebe M."/>
            <person name="Maruyama T."/>
            <person name="Minagawa J."/>
            <person name="Obokata J."/>
            <person name="Shigenobu S."/>
        </authorList>
    </citation>
    <scope>NUCLEOTIDE SEQUENCE [LARGE SCALE GENOMIC DNA]</scope>
</reference>
<dbReference type="InterPro" id="IPR000504">
    <property type="entry name" value="RRM_dom"/>
</dbReference>
<comment type="subcellular location">
    <subcellularLocation>
        <location evidence="1">Nucleus</location>
        <location evidence="1">Nucleolus</location>
    </subcellularLocation>
</comment>
<accession>A0AAV4B375</accession>
<dbReference type="Pfam" id="PF00076">
    <property type="entry name" value="RRM_1"/>
    <property type="match status" value="1"/>
</dbReference>
<dbReference type="SUPFAM" id="SSF54928">
    <property type="entry name" value="RNA-binding domain, RBD"/>
    <property type="match status" value="2"/>
</dbReference>
<dbReference type="AlphaFoldDB" id="A0AAV4B375"/>
<evidence type="ECO:0000256" key="3">
    <source>
        <dbReference type="ARBA" id="ARBA00022884"/>
    </source>
</evidence>
<evidence type="ECO:0000256" key="6">
    <source>
        <dbReference type="SAM" id="MobiDB-lite"/>
    </source>
</evidence>
<feature type="compositionally biased region" description="Basic residues" evidence="6">
    <location>
        <begin position="350"/>
        <end position="366"/>
    </location>
</feature>
<evidence type="ECO:0000256" key="4">
    <source>
        <dbReference type="ARBA" id="ARBA00023242"/>
    </source>
</evidence>
<keyword evidence="4" id="KW-0539">Nucleus</keyword>
<dbReference type="CDD" id="cd12394">
    <property type="entry name" value="RRM1_RBM34"/>
    <property type="match status" value="1"/>
</dbReference>
<comment type="similarity">
    <text evidence="2">Belongs to the RRM RBM34 family.</text>
</comment>
<evidence type="ECO:0000256" key="2">
    <source>
        <dbReference type="ARBA" id="ARBA00007077"/>
    </source>
</evidence>
<feature type="compositionally biased region" description="Polar residues" evidence="6">
    <location>
        <begin position="61"/>
        <end position="73"/>
    </location>
</feature>
<evidence type="ECO:0000256" key="5">
    <source>
        <dbReference type="PROSITE-ProRule" id="PRU00176"/>
    </source>
</evidence>
<feature type="compositionally biased region" description="Basic and acidic residues" evidence="6">
    <location>
        <begin position="309"/>
        <end position="328"/>
    </location>
</feature>
<dbReference type="GO" id="GO:0000463">
    <property type="term" value="P:maturation of LSU-rRNA from tricistronic rRNA transcript (SSU-rRNA, 5.8S rRNA, LSU-rRNA)"/>
    <property type="evidence" value="ECO:0007669"/>
    <property type="project" value="TreeGrafter"/>
</dbReference>
<keyword evidence="9" id="KW-1185">Reference proteome</keyword>
<comment type="caution">
    <text evidence="8">The sequence shown here is derived from an EMBL/GenBank/DDBJ whole genome shotgun (WGS) entry which is preliminary data.</text>
</comment>
<feature type="domain" description="RRM" evidence="7">
    <location>
        <begin position="231"/>
        <end position="308"/>
    </location>
</feature>
<evidence type="ECO:0000259" key="7">
    <source>
        <dbReference type="PROSITE" id="PS50102"/>
    </source>
</evidence>
<dbReference type="PROSITE" id="PS50102">
    <property type="entry name" value="RRM"/>
    <property type="match status" value="2"/>
</dbReference>
<organism evidence="8 9">
    <name type="scientific">Plakobranchus ocellatus</name>
    <dbReference type="NCBI Taxonomy" id="259542"/>
    <lineage>
        <taxon>Eukaryota</taxon>
        <taxon>Metazoa</taxon>
        <taxon>Spiralia</taxon>
        <taxon>Lophotrochozoa</taxon>
        <taxon>Mollusca</taxon>
        <taxon>Gastropoda</taxon>
        <taxon>Heterobranchia</taxon>
        <taxon>Euthyneura</taxon>
        <taxon>Panpulmonata</taxon>
        <taxon>Sacoglossa</taxon>
        <taxon>Placobranchoidea</taxon>
        <taxon>Plakobranchidae</taxon>
        <taxon>Plakobranchus</taxon>
    </lineage>
</organism>
<dbReference type="InterPro" id="IPR035979">
    <property type="entry name" value="RBD_domain_sf"/>
</dbReference>